<evidence type="ECO:0000313" key="1">
    <source>
        <dbReference type="EMBL" id="GAA3797154.1"/>
    </source>
</evidence>
<proteinExistence type="predicted"/>
<name>A0ABP7HJV1_9ACTN</name>
<reference evidence="2" key="1">
    <citation type="journal article" date="2019" name="Int. J. Syst. Evol. Microbiol.">
        <title>The Global Catalogue of Microorganisms (GCM) 10K type strain sequencing project: providing services to taxonomists for standard genome sequencing and annotation.</title>
        <authorList>
            <consortium name="The Broad Institute Genomics Platform"/>
            <consortium name="The Broad Institute Genome Sequencing Center for Infectious Disease"/>
            <person name="Wu L."/>
            <person name="Ma J."/>
        </authorList>
    </citation>
    <scope>NUCLEOTIDE SEQUENCE [LARGE SCALE GENOMIC DNA]</scope>
    <source>
        <strain evidence="2">JCM 17138</strain>
    </source>
</reference>
<organism evidence="1 2">
    <name type="scientific">Streptomyces coacervatus</name>
    <dbReference type="NCBI Taxonomy" id="647381"/>
    <lineage>
        <taxon>Bacteria</taxon>
        <taxon>Bacillati</taxon>
        <taxon>Actinomycetota</taxon>
        <taxon>Actinomycetes</taxon>
        <taxon>Kitasatosporales</taxon>
        <taxon>Streptomycetaceae</taxon>
        <taxon>Streptomyces</taxon>
    </lineage>
</organism>
<comment type="caution">
    <text evidence="1">The sequence shown here is derived from an EMBL/GenBank/DDBJ whole genome shotgun (WGS) entry which is preliminary data.</text>
</comment>
<protein>
    <submittedName>
        <fullName evidence="1">Uncharacterized protein</fullName>
    </submittedName>
</protein>
<dbReference type="EMBL" id="BAABDE010000016">
    <property type="protein sequence ID" value="GAA3797154.1"/>
    <property type="molecule type" value="Genomic_DNA"/>
</dbReference>
<gene>
    <name evidence="1" type="ORF">GCM10022403_033850</name>
</gene>
<accession>A0ABP7HJV1</accession>
<dbReference type="Proteomes" id="UP001501009">
    <property type="component" value="Unassembled WGS sequence"/>
</dbReference>
<keyword evidence="2" id="KW-1185">Reference proteome</keyword>
<evidence type="ECO:0000313" key="2">
    <source>
        <dbReference type="Proteomes" id="UP001501009"/>
    </source>
</evidence>
<sequence>MRSSGEATGASVIGSMDVAHTFDDLVEMQQAADEAHAQVLELRDRYGRPTEAPWSQE</sequence>